<evidence type="ECO:0000313" key="2">
    <source>
        <dbReference type="EMBL" id="SDJ16643.1"/>
    </source>
</evidence>
<name>A0A0D1XVW9_ANEMI</name>
<dbReference type="Proteomes" id="UP000037269">
    <property type="component" value="Unassembled WGS sequence"/>
</dbReference>
<proteinExistence type="predicted"/>
<evidence type="ECO:0000313" key="4">
    <source>
        <dbReference type="Proteomes" id="UP000182836"/>
    </source>
</evidence>
<sequence>MYLFIIKGVDYPVRSRVDSHHTVPKTGVGSSPARATYLVNYSLEGDPLAFGGAPEVIAAELQLNGSNVLESYIFAATQPAPSLIEPRIIGTIPVTVPGISATLRLINRTPGGGLGHLAATTAFTTGKNAITASITVVRLTP</sequence>
<evidence type="ECO:0000313" key="1">
    <source>
        <dbReference type="EMBL" id="KON95914.1"/>
    </source>
</evidence>
<reference evidence="2 4" key="2">
    <citation type="submission" date="2016-10" db="EMBL/GenBank/DDBJ databases">
        <authorList>
            <person name="de Groot N.N."/>
        </authorList>
    </citation>
    <scope>NUCLEOTIDE SEQUENCE [LARGE SCALE GENOMIC DNA]</scope>
    <source>
        <strain evidence="2 4">DSM 2895</strain>
    </source>
</reference>
<dbReference type="EMBL" id="FNED01000013">
    <property type="protein sequence ID" value="SDJ16643.1"/>
    <property type="molecule type" value="Genomic_DNA"/>
</dbReference>
<dbReference type="EMBL" id="LGUG01000004">
    <property type="protein sequence ID" value="KON95914.1"/>
    <property type="molecule type" value="Genomic_DNA"/>
</dbReference>
<accession>A0A0D1XVW9</accession>
<reference evidence="1 3" key="1">
    <citation type="submission" date="2015-07" db="EMBL/GenBank/DDBJ databases">
        <title>Fjat-14205 dsm 2895.</title>
        <authorList>
            <person name="Liu B."/>
            <person name="Wang J."/>
            <person name="Zhu Y."/>
            <person name="Liu G."/>
            <person name="Chen Q."/>
            <person name="Chen Z."/>
            <person name="Lan J."/>
            <person name="Che J."/>
            <person name="Ge C."/>
            <person name="Shi H."/>
            <person name="Pan Z."/>
            <person name="Liu X."/>
        </authorList>
    </citation>
    <scope>NUCLEOTIDE SEQUENCE [LARGE SCALE GENOMIC DNA]</scope>
    <source>
        <strain evidence="1 3">DSM 2895</strain>
    </source>
</reference>
<protein>
    <submittedName>
        <fullName evidence="1">Uncharacterized protein</fullName>
    </submittedName>
</protein>
<keyword evidence="3" id="KW-1185">Reference proteome</keyword>
<evidence type="ECO:0000313" key="3">
    <source>
        <dbReference type="Proteomes" id="UP000037269"/>
    </source>
</evidence>
<organism evidence="1 3">
    <name type="scientific">Aneurinibacillus migulanus</name>
    <name type="common">Bacillus migulanus</name>
    <dbReference type="NCBI Taxonomy" id="47500"/>
    <lineage>
        <taxon>Bacteria</taxon>
        <taxon>Bacillati</taxon>
        <taxon>Bacillota</taxon>
        <taxon>Bacilli</taxon>
        <taxon>Bacillales</taxon>
        <taxon>Paenibacillaceae</taxon>
        <taxon>Aneurinibacillus group</taxon>
        <taxon>Aneurinibacillus</taxon>
    </lineage>
</organism>
<gene>
    <name evidence="1" type="ORF">AF333_10895</name>
    <name evidence="2" type="ORF">SAMN04487909_1135</name>
</gene>
<dbReference type="AlphaFoldDB" id="A0A0D1XVW9"/>
<dbReference type="Proteomes" id="UP000182836">
    <property type="component" value="Unassembled WGS sequence"/>
</dbReference>